<keyword evidence="2" id="KW-1185">Reference proteome</keyword>
<comment type="caution">
    <text evidence="1">The sequence shown here is derived from an EMBL/GenBank/DDBJ whole genome shotgun (WGS) entry which is preliminary data.</text>
</comment>
<dbReference type="InterPro" id="IPR035979">
    <property type="entry name" value="RBD_domain_sf"/>
</dbReference>
<dbReference type="SUPFAM" id="SSF54928">
    <property type="entry name" value="RNA-binding domain, RBD"/>
    <property type="match status" value="1"/>
</dbReference>
<sequence length="143" mass="16345">MLCSPTVFRPCVSCTQLQAAPEKNAKIQQAKIVYDSAQAIAHFDIQWAVYCFFTCLRVTLYHYTVDQKSSRREFVITLIQLPPNTKDIDLAPLTRDLGAKAVNVTFSLHSYKPKRWAYVTFNSQEIMDATMEQIIGFHGHTLQ</sequence>
<dbReference type="GO" id="GO:0003676">
    <property type="term" value="F:nucleic acid binding"/>
    <property type="evidence" value="ECO:0007669"/>
    <property type="project" value="InterPro"/>
</dbReference>
<proteinExistence type="predicted"/>
<name>A0A2Z6QZL3_9GLOM</name>
<dbReference type="EMBL" id="BEXD01001430">
    <property type="protein sequence ID" value="GBB94062.1"/>
    <property type="molecule type" value="Genomic_DNA"/>
</dbReference>
<dbReference type="Proteomes" id="UP000247702">
    <property type="component" value="Unassembled WGS sequence"/>
</dbReference>
<organism evidence="1 2">
    <name type="scientific">Rhizophagus clarus</name>
    <dbReference type="NCBI Taxonomy" id="94130"/>
    <lineage>
        <taxon>Eukaryota</taxon>
        <taxon>Fungi</taxon>
        <taxon>Fungi incertae sedis</taxon>
        <taxon>Mucoromycota</taxon>
        <taxon>Glomeromycotina</taxon>
        <taxon>Glomeromycetes</taxon>
        <taxon>Glomerales</taxon>
        <taxon>Glomeraceae</taxon>
        <taxon>Rhizophagus</taxon>
    </lineage>
</organism>
<accession>A0A2Z6QZL3</accession>
<protein>
    <recommendedName>
        <fullName evidence="3">RRM domain-containing protein</fullName>
    </recommendedName>
</protein>
<gene>
    <name evidence="1" type="ORF">RclHR1_22850003</name>
</gene>
<dbReference type="AlphaFoldDB" id="A0A2Z6QZL3"/>
<evidence type="ECO:0000313" key="1">
    <source>
        <dbReference type="EMBL" id="GBB94062.1"/>
    </source>
</evidence>
<reference evidence="1 2" key="1">
    <citation type="submission" date="2017-11" db="EMBL/GenBank/DDBJ databases">
        <title>The genome of Rhizophagus clarus HR1 reveals common genetic basis of auxotrophy among arbuscular mycorrhizal fungi.</title>
        <authorList>
            <person name="Kobayashi Y."/>
        </authorList>
    </citation>
    <scope>NUCLEOTIDE SEQUENCE [LARGE SCALE GENOMIC DNA]</scope>
    <source>
        <strain evidence="1 2">HR1</strain>
    </source>
</reference>
<evidence type="ECO:0008006" key="3">
    <source>
        <dbReference type="Google" id="ProtNLM"/>
    </source>
</evidence>
<evidence type="ECO:0000313" key="2">
    <source>
        <dbReference type="Proteomes" id="UP000247702"/>
    </source>
</evidence>